<reference evidence="5 6" key="1">
    <citation type="journal article" date="2019" name="Int. J. Syst. Evol. Microbiol.">
        <title>The Global Catalogue of Microorganisms (GCM) 10K type strain sequencing project: providing services to taxonomists for standard genome sequencing and annotation.</title>
        <authorList>
            <consortium name="The Broad Institute Genomics Platform"/>
            <consortium name="The Broad Institute Genome Sequencing Center for Infectious Disease"/>
            <person name="Wu L."/>
            <person name="Ma J."/>
        </authorList>
    </citation>
    <scope>NUCLEOTIDE SEQUENCE [LARGE SCALE GENOMIC DNA]</scope>
    <source>
        <strain evidence="5 6">JCM 6833</strain>
    </source>
</reference>
<dbReference type="PANTHER" id="PTHR24276:SF91">
    <property type="entry name" value="AT26814P-RELATED"/>
    <property type="match status" value="1"/>
</dbReference>
<sequence>MPTRLTITLVGAIVALLFGMVAPATAAGAAKPPAPTTKAAPPIIGGSPVTNAPWAASIYRNGSFTCSGTIIAPTWVLTARHCVGSGLTVRVGSVYRSQSTTISVSSYQSSPQGDLALVRLASAHNTTFSQLASTNPPVGSTNQICGWGRTSYNGPVSDQLKCADVRVTSTTCRDYYGGQAVCSSRITGNAWSGDSGGPQRYNGQQVGVASTADGRSTQQYGSVPYNRSWIRSVSGV</sequence>
<keyword evidence="3" id="KW-0732">Signal</keyword>
<feature type="signal peptide" evidence="3">
    <location>
        <begin position="1"/>
        <end position="26"/>
    </location>
</feature>
<dbReference type="InterPro" id="IPR001254">
    <property type="entry name" value="Trypsin_dom"/>
</dbReference>
<comment type="caution">
    <text evidence="5">The sequence shown here is derived from an EMBL/GenBank/DDBJ whole genome shotgun (WGS) entry which is preliminary data.</text>
</comment>
<accession>A0ABN3Q8M4</accession>
<organism evidence="5 6">
    <name type="scientific">Actinomadura fulvescens</name>
    <dbReference type="NCBI Taxonomy" id="46160"/>
    <lineage>
        <taxon>Bacteria</taxon>
        <taxon>Bacillati</taxon>
        <taxon>Actinomycetota</taxon>
        <taxon>Actinomycetes</taxon>
        <taxon>Streptosporangiales</taxon>
        <taxon>Thermomonosporaceae</taxon>
        <taxon>Actinomadura</taxon>
    </lineage>
</organism>
<gene>
    <name evidence="5" type="ORF">GCM10010411_64900</name>
</gene>
<dbReference type="Gene3D" id="2.40.10.10">
    <property type="entry name" value="Trypsin-like serine proteases"/>
    <property type="match status" value="2"/>
</dbReference>
<dbReference type="InterPro" id="IPR050430">
    <property type="entry name" value="Peptidase_S1"/>
</dbReference>
<name>A0ABN3Q8M4_9ACTN</name>
<dbReference type="PRINTS" id="PR00722">
    <property type="entry name" value="CHYMOTRYPSIN"/>
</dbReference>
<evidence type="ECO:0000256" key="2">
    <source>
        <dbReference type="ARBA" id="ARBA00023157"/>
    </source>
</evidence>
<dbReference type="InterPro" id="IPR009003">
    <property type="entry name" value="Peptidase_S1_PA"/>
</dbReference>
<protein>
    <submittedName>
        <fullName evidence="5">Trypsin-like serine protease</fullName>
    </submittedName>
</protein>
<dbReference type="InterPro" id="IPR043504">
    <property type="entry name" value="Peptidase_S1_PA_chymotrypsin"/>
</dbReference>
<dbReference type="SMART" id="SM00020">
    <property type="entry name" value="Tryp_SPc"/>
    <property type="match status" value="1"/>
</dbReference>
<evidence type="ECO:0000256" key="1">
    <source>
        <dbReference type="ARBA" id="ARBA00007664"/>
    </source>
</evidence>
<comment type="similarity">
    <text evidence="1">Belongs to the peptidase S1 family.</text>
</comment>
<proteinExistence type="inferred from homology"/>
<keyword evidence="6" id="KW-1185">Reference proteome</keyword>
<dbReference type="PROSITE" id="PS50240">
    <property type="entry name" value="TRYPSIN_DOM"/>
    <property type="match status" value="1"/>
</dbReference>
<dbReference type="InterPro" id="IPR001314">
    <property type="entry name" value="Peptidase_S1A"/>
</dbReference>
<dbReference type="Pfam" id="PF00089">
    <property type="entry name" value="Trypsin"/>
    <property type="match status" value="1"/>
</dbReference>
<evidence type="ECO:0000313" key="6">
    <source>
        <dbReference type="Proteomes" id="UP001501509"/>
    </source>
</evidence>
<keyword evidence="2" id="KW-1015">Disulfide bond</keyword>
<evidence type="ECO:0000313" key="5">
    <source>
        <dbReference type="EMBL" id="GAA2620131.1"/>
    </source>
</evidence>
<feature type="chain" id="PRO_5046804778" evidence="3">
    <location>
        <begin position="27"/>
        <end position="236"/>
    </location>
</feature>
<dbReference type="Proteomes" id="UP001501509">
    <property type="component" value="Unassembled WGS sequence"/>
</dbReference>
<dbReference type="PANTHER" id="PTHR24276">
    <property type="entry name" value="POLYSERASE-RELATED"/>
    <property type="match status" value="1"/>
</dbReference>
<dbReference type="CDD" id="cd00190">
    <property type="entry name" value="Tryp_SPc"/>
    <property type="match status" value="1"/>
</dbReference>
<evidence type="ECO:0000256" key="3">
    <source>
        <dbReference type="SAM" id="SignalP"/>
    </source>
</evidence>
<dbReference type="SUPFAM" id="SSF50494">
    <property type="entry name" value="Trypsin-like serine proteases"/>
    <property type="match status" value="1"/>
</dbReference>
<dbReference type="EMBL" id="BAAATD010000010">
    <property type="protein sequence ID" value="GAA2620131.1"/>
    <property type="molecule type" value="Genomic_DNA"/>
</dbReference>
<evidence type="ECO:0000259" key="4">
    <source>
        <dbReference type="PROSITE" id="PS50240"/>
    </source>
</evidence>
<feature type="domain" description="Peptidase S1" evidence="4">
    <location>
        <begin position="43"/>
        <end position="235"/>
    </location>
</feature>
<dbReference type="RefSeq" id="WP_344546289.1">
    <property type="nucleotide sequence ID" value="NZ_BAAATD010000010.1"/>
</dbReference>